<reference evidence="3" key="1">
    <citation type="submission" date="2024-02" db="UniProtKB">
        <authorList>
            <consortium name="WormBaseParasite"/>
        </authorList>
    </citation>
    <scope>IDENTIFICATION</scope>
</reference>
<proteinExistence type="predicted"/>
<evidence type="ECO:0000313" key="2">
    <source>
        <dbReference type="Proteomes" id="UP000887575"/>
    </source>
</evidence>
<evidence type="ECO:0000313" key="3">
    <source>
        <dbReference type="WBParaSite" id="MBELARI_LOCUS4096"/>
    </source>
</evidence>
<accession>A0AAF3FB04</accession>
<dbReference type="WBParaSite" id="MBELARI_LOCUS4096">
    <property type="protein sequence ID" value="MBELARI_LOCUS4096"/>
    <property type="gene ID" value="MBELARI_LOCUS4096"/>
</dbReference>
<keyword evidence="1" id="KW-0175">Coiled coil</keyword>
<keyword evidence="2" id="KW-1185">Reference proteome</keyword>
<name>A0AAF3FB04_9BILA</name>
<sequence>MDEKAKNGRLEREIKRVNDENAKMRQQLQVLTAENKEKELVQQKLFGQRKEYPWCEPDGQPQILLRFYIEYLEAKYKKPITKVPLDENEETA</sequence>
<dbReference type="AlphaFoldDB" id="A0AAF3FB04"/>
<dbReference type="Proteomes" id="UP000887575">
    <property type="component" value="Unassembled WGS sequence"/>
</dbReference>
<organism evidence="2 3">
    <name type="scientific">Mesorhabditis belari</name>
    <dbReference type="NCBI Taxonomy" id="2138241"/>
    <lineage>
        <taxon>Eukaryota</taxon>
        <taxon>Metazoa</taxon>
        <taxon>Ecdysozoa</taxon>
        <taxon>Nematoda</taxon>
        <taxon>Chromadorea</taxon>
        <taxon>Rhabditida</taxon>
        <taxon>Rhabditina</taxon>
        <taxon>Rhabditomorpha</taxon>
        <taxon>Rhabditoidea</taxon>
        <taxon>Rhabditidae</taxon>
        <taxon>Mesorhabditinae</taxon>
        <taxon>Mesorhabditis</taxon>
    </lineage>
</organism>
<evidence type="ECO:0000256" key="1">
    <source>
        <dbReference type="SAM" id="Coils"/>
    </source>
</evidence>
<feature type="coiled-coil region" evidence="1">
    <location>
        <begin position="7"/>
        <end position="41"/>
    </location>
</feature>
<protein>
    <submittedName>
        <fullName evidence="3">Uncharacterized protein</fullName>
    </submittedName>
</protein>